<name>A0A7W7U4B8_9ACTN</name>
<dbReference type="RefSeq" id="WP_246532796.1">
    <property type="nucleotide sequence ID" value="NZ_JACHJY010000008.1"/>
</dbReference>
<comment type="caution">
    <text evidence="2">The sequence shown here is derived from an EMBL/GenBank/DDBJ whole genome shotgun (WGS) entry which is preliminary data.</text>
</comment>
<dbReference type="AlphaFoldDB" id="A0A7W7U4B8"/>
<dbReference type="Proteomes" id="UP000582643">
    <property type="component" value="Unassembled WGS sequence"/>
</dbReference>
<sequence>MSVTRASSVLSHPQRRTADRKAARAASASTAGSSSGGTGWAARPSGSSRPV</sequence>
<evidence type="ECO:0000313" key="2">
    <source>
        <dbReference type="EMBL" id="MBB4984803.1"/>
    </source>
</evidence>
<proteinExistence type="predicted"/>
<accession>A0A7W7U4B8</accession>
<protein>
    <submittedName>
        <fullName evidence="2">Uncharacterized protein</fullName>
    </submittedName>
</protein>
<reference evidence="2 3" key="1">
    <citation type="submission" date="2020-08" db="EMBL/GenBank/DDBJ databases">
        <title>Genomic Encyclopedia of Type Strains, Phase III (KMG-III): the genomes of soil and plant-associated and newly described type strains.</title>
        <authorList>
            <person name="Whitman W."/>
        </authorList>
    </citation>
    <scope>NUCLEOTIDE SEQUENCE [LARGE SCALE GENOMIC DNA]</scope>
    <source>
        <strain evidence="2 3">SFB5A</strain>
    </source>
</reference>
<organism evidence="2 3">
    <name type="scientific">Streptomyces nymphaeiformis</name>
    <dbReference type="NCBI Taxonomy" id="2663842"/>
    <lineage>
        <taxon>Bacteria</taxon>
        <taxon>Bacillati</taxon>
        <taxon>Actinomycetota</taxon>
        <taxon>Actinomycetes</taxon>
        <taxon>Kitasatosporales</taxon>
        <taxon>Streptomycetaceae</taxon>
        <taxon>Streptomyces</taxon>
    </lineage>
</organism>
<evidence type="ECO:0000256" key="1">
    <source>
        <dbReference type="SAM" id="MobiDB-lite"/>
    </source>
</evidence>
<gene>
    <name evidence="2" type="ORF">GGE06_005749</name>
</gene>
<evidence type="ECO:0000313" key="3">
    <source>
        <dbReference type="Proteomes" id="UP000582643"/>
    </source>
</evidence>
<dbReference type="EMBL" id="JACHJY010000008">
    <property type="protein sequence ID" value="MBB4984803.1"/>
    <property type="molecule type" value="Genomic_DNA"/>
</dbReference>
<feature type="compositionally biased region" description="Polar residues" evidence="1">
    <location>
        <begin position="1"/>
        <end position="11"/>
    </location>
</feature>
<feature type="compositionally biased region" description="Low complexity" evidence="1">
    <location>
        <begin position="24"/>
        <end position="33"/>
    </location>
</feature>
<keyword evidence="3" id="KW-1185">Reference proteome</keyword>
<feature type="region of interest" description="Disordered" evidence="1">
    <location>
        <begin position="1"/>
        <end position="51"/>
    </location>
</feature>